<name>A0A0L8GK81_OCTBM</name>
<dbReference type="AlphaFoldDB" id="A0A0L8GK81"/>
<reference evidence="1" key="1">
    <citation type="submission" date="2015-07" db="EMBL/GenBank/DDBJ databases">
        <title>MeaNS - Measles Nucleotide Surveillance Program.</title>
        <authorList>
            <person name="Tran T."/>
            <person name="Druce J."/>
        </authorList>
    </citation>
    <scope>NUCLEOTIDE SEQUENCE</scope>
    <source>
        <strain evidence="1">UCB-OBI-ISO-001</strain>
        <tissue evidence="1">Gonad</tissue>
    </source>
</reference>
<organism evidence="1">
    <name type="scientific">Octopus bimaculoides</name>
    <name type="common">California two-spotted octopus</name>
    <dbReference type="NCBI Taxonomy" id="37653"/>
    <lineage>
        <taxon>Eukaryota</taxon>
        <taxon>Metazoa</taxon>
        <taxon>Spiralia</taxon>
        <taxon>Lophotrochozoa</taxon>
        <taxon>Mollusca</taxon>
        <taxon>Cephalopoda</taxon>
        <taxon>Coleoidea</taxon>
        <taxon>Octopodiformes</taxon>
        <taxon>Octopoda</taxon>
        <taxon>Incirrata</taxon>
        <taxon>Octopodidae</taxon>
        <taxon>Octopus</taxon>
    </lineage>
</organism>
<sequence>MKCILQNPFSLLFIFYFCYIRCRSGCVVSHLLTSHMVPGSVTLHGTLGKCLLL</sequence>
<accession>A0A0L8GK81</accession>
<proteinExistence type="predicted"/>
<protein>
    <submittedName>
        <fullName evidence="1">Uncharacterized protein</fullName>
    </submittedName>
</protein>
<gene>
    <name evidence="1" type="ORF">OCBIM_22032698mg</name>
</gene>
<dbReference type="EMBL" id="KQ421638">
    <property type="protein sequence ID" value="KOF76950.1"/>
    <property type="molecule type" value="Genomic_DNA"/>
</dbReference>
<evidence type="ECO:0000313" key="1">
    <source>
        <dbReference type="EMBL" id="KOF76950.1"/>
    </source>
</evidence>